<dbReference type="KEGG" id="hyg:AUC43_09160"/>
<dbReference type="Proteomes" id="UP000059542">
    <property type="component" value="Chromosome"/>
</dbReference>
<feature type="transmembrane region" description="Helical" evidence="1">
    <location>
        <begin position="132"/>
        <end position="149"/>
    </location>
</feature>
<keyword evidence="1" id="KW-0472">Membrane</keyword>
<feature type="transmembrane region" description="Helical" evidence="1">
    <location>
        <begin position="261"/>
        <end position="279"/>
    </location>
</feature>
<dbReference type="InterPro" id="IPR052529">
    <property type="entry name" value="Bact_Transport_Assoc"/>
</dbReference>
<feature type="transmembrane region" description="Helical" evidence="1">
    <location>
        <begin position="108"/>
        <end position="126"/>
    </location>
</feature>
<sequence>MIYMNTPSPQVASGFAPVTTSDRFVLLDALRALALMGVCFANLEWFTGYRLVPEALAAHWPLVDKVTVQLSKLFVDGKAFGLFSLLFGVGFAVQLHRSEARGTDGARFFARRLGILLLFGAVHALLLWYGDILQWYALVGFALLLFRHYSDRALLRWGVGLSLTGLVVNLGWQQLVPALPPAIHDAQMAHFVRIFAGPSYGATLVANWDMFWEDQVLGWGPPVAGCWILARLLLGYCFGRWAMRTGFFQQPAAYARPLRRLFGWALAVGLAGGLLRRAVDLPLLAHHPNLAGYLVLMSKGLRDPAALALSVAYAAGFGLLALRARWATALGVLAPMGQMALTNYLVQTLVGLWLCYGYGWGLGLIGHIGPFASVGVCAAEVLAQLAFSHWWMRRFRFGPAEWLWRSLSYGHWQPLRRPVPALVAVD</sequence>
<feature type="transmembrane region" description="Helical" evidence="1">
    <location>
        <begin position="154"/>
        <end position="172"/>
    </location>
</feature>
<keyword evidence="1" id="KW-0812">Transmembrane</keyword>
<keyword evidence="1" id="KW-1133">Transmembrane helix</keyword>
<feature type="transmembrane region" description="Helical" evidence="1">
    <location>
        <begin position="219"/>
        <end position="241"/>
    </location>
</feature>
<feature type="transmembrane region" description="Helical" evidence="1">
    <location>
        <begin position="79"/>
        <end position="96"/>
    </location>
</feature>
<keyword evidence="4" id="KW-1185">Reference proteome</keyword>
<evidence type="ECO:0000313" key="4">
    <source>
        <dbReference type="Proteomes" id="UP000059542"/>
    </source>
</evidence>
<feature type="domain" description="DUF418" evidence="2">
    <location>
        <begin position="242"/>
        <end position="410"/>
    </location>
</feature>
<organism evidence="3 4">
    <name type="scientific">Hymenobacter sedentarius</name>
    <dbReference type="NCBI Taxonomy" id="1411621"/>
    <lineage>
        <taxon>Bacteria</taxon>
        <taxon>Pseudomonadati</taxon>
        <taxon>Bacteroidota</taxon>
        <taxon>Cytophagia</taxon>
        <taxon>Cytophagales</taxon>
        <taxon>Hymenobacteraceae</taxon>
        <taxon>Hymenobacter</taxon>
    </lineage>
</organism>
<dbReference type="AlphaFoldDB" id="A0A0U4BYC4"/>
<dbReference type="InterPro" id="IPR007349">
    <property type="entry name" value="DUF418"/>
</dbReference>
<feature type="transmembrane region" description="Helical" evidence="1">
    <location>
        <begin position="343"/>
        <end position="362"/>
    </location>
</feature>
<feature type="transmembrane region" description="Helical" evidence="1">
    <location>
        <begin position="368"/>
        <end position="387"/>
    </location>
</feature>
<gene>
    <name evidence="3" type="ORF">AUC43_09160</name>
</gene>
<evidence type="ECO:0000313" key="3">
    <source>
        <dbReference type="EMBL" id="ALW85249.1"/>
    </source>
</evidence>
<dbReference type="Pfam" id="PF04235">
    <property type="entry name" value="DUF418"/>
    <property type="match status" value="1"/>
</dbReference>
<dbReference type="EMBL" id="CP013909">
    <property type="protein sequence ID" value="ALW85249.1"/>
    <property type="molecule type" value="Genomic_DNA"/>
</dbReference>
<feature type="transmembrane region" description="Helical" evidence="1">
    <location>
        <begin position="305"/>
        <end position="322"/>
    </location>
</feature>
<protein>
    <recommendedName>
        <fullName evidence="2">DUF418 domain-containing protein</fullName>
    </recommendedName>
</protein>
<accession>A0A0U4BYC4</accession>
<dbReference type="PANTHER" id="PTHR30590:SF2">
    <property type="entry name" value="INNER MEMBRANE PROTEIN"/>
    <property type="match status" value="1"/>
</dbReference>
<dbReference type="PANTHER" id="PTHR30590">
    <property type="entry name" value="INNER MEMBRANE PROTEIN"/>
    <property type="match status" value="1"/>
</dbReference>
<evidence type="ECO:0000256" key="1">
    <source>
        <dbReference type="SAM" id="Phobius"/>
    </source>
</evidence>
<evidence type="ECO:0000259" key="2">
    <source>
        <dbReference type="Pfam" id="PF04235"/>
    </source>
</evidence>
<proteinExistence type="predicted"/>
<reference evidence="3 4" key="1">
    <citation type="submission" date="2015-12" db="EMBL/GenBank/DDBJ databases">
        <authorList>
            <person name="Shamseldin A."/>
            <person name="Moawad H."/>
            <person name="Abd El-Rahim W.M."/>
            <person name="Sadowsky M.J."/>
        </authorList>
    </citation>
    <scope>NUCLEOTIDE SEQUENCE [LARGE SCALE GENOMIC DNA]</scope>
    <source>
        <strain evidence="3 4">DG5B</strain>
    </source>
</reference>
<name>A0A0U4BYC4_9BACT</name>